<feature type="compositionally biased region" description="Basic residues" evidence="1">
    <location>
        <begin position="676"/>
        <end position="692"/>
    </location>
</feature>
<reference evidence="2 3" key="1">
    <citation type="journal article" date="2022" name="DNA Res.">
        <title>Genome analysis of five recently described species of the CUG-Ser clade uncovers Candida theae as a new hybrid lineage with pathogenic potential in the Candida parapsilosis species complex.</title>
        <authorList>
            <person name="Mixao V."/>
            <person name="Del Olmo V."/>
            <person name="Hegedusova E."/>
            <person name="Saus E."/>
            <person name="Pryszcz L."/>
            <person name="Cillingova A."/>
            <person name="Nosek J."/>
            <person name="Gabaldon T."/>
        </authorList>
    </citation>
    <scope>NUCLEOTIDE SEQUENCE [LARGE SCALE GENOMIC DNA]</scope>
    <source>
        <strain evidence="2 3">CBS 12239</strain>
    </source>
</reference>
<feature type="region of interest" description="Disordered" evidence="1">
    <location>
        <begin position="270"/>
        <end position="290"/>
    </location>
</feature>
<organism evidence="2 3">
    <name type="scientific">Candida theae</name>
    <dbReference type="NCBI Taxonomy" id="1198502"/>
    <lineage>
        <taxon>Eukaryota</taxon>
        <taxon>Fungi</taxon>
        <taxon>Dikarya</taxon>
        <taxon>Ascomycota</taxon>
        <taxon>Saccharomycotina</taxon>
        <taxon>Pichiomycetes</taxon>
        <taxon>Debaryomycetaceae</taxon>
        <taxon>Candida/Lodderomyces clade</taxon>
        <taxon>Candida</taxon>
    </lineage>
</organism>
<feature type="region of interest" description="Disordered" evidence="1">
    <location>
        <begin position="536"/>
        <end position="692"/>
    </location>
</feature>
<evidence type="ECO:0000256" key="1">
    <source>
        <dbReference type="SAM" id="MobiDB-lite"/>
    </source>
</evidence>
<feature type="region of interest" description="Disordered" evidence="1">
    <location>
        <begin position="1"/>
        <end position="27"/>
    </location>
</feature>
<protein>
    <recommendedName>
        <fullName evidence="4">UspA domain-containing protein</fullName>
    </recommendedName>
</protein>
<feature type="compositionally biased region" description="Polar residues" evidence="1">
    <location>
        <begin position="633"/>
        <end position="646"/>
    </location>
</feature>
<evidence type="ECO:0008006" key="4">
    <source>
        <dbReference type="Google" id="ProtNLM"/>
    </source>
</evidence>
<feature type="compositionally biased region" description="Polar residues" evidence="1">
    <location>
        <begin position="270"/>
        <end position="280"/>
    </location>
</feature>
<dbReference type="EMBL" id="JAIHNG010000072">
    <property type="protein sequence ID" value="KAI5961666.1"/>
    <property type="molecule type" value="Genomic_DNA"/>
</dbReference>
<dbReference type="Proteomes" id="UP001204833">
    <property type="component" value="Unassembled WGS sequence"/>
</dbReference>
<evidence type="ECO:0000313" key="3">
    <source>
        <dbReference type="Proteomes" id="UP001204833"/>
    </source>
</evidence>
<dbReference type="GeneID" id="76149659"/>
<feature type="compositionally biased region" description="Low complexity" evidence="1">
    <location>
        <begin position="574"/>
        <end position="591"/>
    </location>
</feature>
<sequence length="692" mass="77725">MSSIPQVVVSDHHSNEYPVHRASTDGDADGVQAFTAANVGNLRRRRTSDFSPADGSTNADDLLNKLTNRSSTNYRFIKFTPHEKGDGDVQHLYKKQVAFDDVNISFDDDDIPDPDDDYGWEIYKRKHGNVRPGSTYIRGRQPYSIGERINSPSPTRNVYEELDSSELAELRRLEKLNVKYPTTPITTRRFCSLTQRHKLYWPLYNLELLPLVPILPHRTILVYISARQHTWVALDWIMNKFIVNGDKIIVCATLDPDVLEAERKKVTRRSQLALSRSPSRGRTDPLERFEQRNEPDNITHIAKNLMDYIFQVINPDVIARVTIELVAGRTKEVLKDMYRLYEPNIVCTGTKPNKAFGAPLRSWRSSKLTDRLVKNFPLPVIVVPAVNMCDFEYALQSRINGTSMEDTKSAIEEEGEDALGDDEGGDDDMDSIASNESRESDSSTTSTDSYEEIAQVFSTHQRDIKRQLKQLLRKPINESYYVDIAKAITDNSIDQCSQIIAIQPESSGQGAKLAREITGSNSFGVNAYRTKSLLAQEDEKEREKKNQASKEQGLSFKELSEQLKLNKIKSNGVSPSASPEATSPEKSSSPAFGVSDDGGDHSSPPPRTLKWGGLEVPDKQSNSGLSSLRKIVSNPNNIGARNGSRTSLDRLKLEPRRSQPEASKTAEAGSDDEGKKKKKKGFWRRFKKDLGL</sequence>
<comment type="caution">
    <text evidence="2">The sequence shown here is derived from an EMBL/GenBank/DDBJ whole genome shotgun (WGS) entry which is preliminary data.</text>
</comment>
<dbReference type="SUPFAM" id="SSF52402">
    <property type="entry name" value="Adenine nucleotide alpha hydrolases-like"/>
    <property type="match status" value="1"/>
</dbReference>
<feature type="compositionally biased region" description="Basic and acidic residues" evidence="1">
    <location>
        <begin position="647"/>
        <end position="659"/>
    </location>
</feature>
<gene>
    <name evidence="2" type="ORF">KGF57_001600</name>
</gene>
<feature type="compositionally biased region" description="Basic and acidic residues" evidence="1">
    <location>
        <begin position="281"/>
        <end position="290"/>
    </location>
</feature>
<dbReference type="AlphaFoldDB" id="A0AAD5BH88"/>
<proteinExistence type="predicted"/>
<keyword evidence="3" id="KW-1185">Reference proteome</keyword>
<dbReference type="RefSeq" id="XP_051609849.1">
    <property type="nucleotide sequence ID" value="XM_051750823.1"/>
</dbReference>
<feature type="compositionally biased region" description="Basic and acidic residues" evidence="1">
    <location>
        <begin position="10"/>
        <end position="24"/>
    </location>
</feature>
<feature type="compositionally biased region" description="Basic and acidic residues" evidence="1">
    <location>
        <begin position="537"/>
        <end position="548"/>
    </location>
</feature>
<name>A0AAD5BH88_9ASCO</name>
<accession>A0AAD5BH88</accession>
<feature type="compositionally biased region" description="Acidic residues" evidence="1">
    <location>
        <begin position="412"/>
        <end position="430"/>
    </location>
</feature>
<evidence type="ECO:0000313" key="2">
    <source>
        <dbReference type="EMBL" id="KAI5961666.1"/>
    </source>
</evidence>
<feature type="region of interest" description="Disordered" evidence="1">
    <location>
        <begin position="404"/>
        <end position="450"/>
    </location>
</feature>